<dbReference type="InterPro" id="IPR023631">
    <property type="entry name" value="Amidase_dom"/>
</dbReference>
<dbReference type="Pfam" id="PF01425">
    <property type="entry name" value="Amidase"/>
    <property type="match status" value="1"/>
</dbReference>
<accession>A0A978UVB2</accession>
<sequence>MHQKGIQGSSSASAAILASGICPAALGTDGRGSVRIPSSLCGEVGLKATFGCTDMEGLFCSGTLEIIGTIASTVEDVMLVQENLAWPTLCSKFIFDNPNILGSMRLGKYSASFNDVYSTDISEKCEDALNLLSKTHGCEQVLLLSHSSYIVNPSLFIIKKPNDSFKLLMFSDAFQSFVSGYLMRFVLAANLIGLPAITVPVNDTHFSPRRKTAFL</sequence>
<gene>
    <name evidence="2" type="ORF">FEM48_Zijuj09G0210700</name>
</gene>
<dbReference type="SUPFAM" id="SSF75304">
    <property type="entry name" value="Amidase signature (AS) enzymes"/>
    <property type="match status" value="1"/>
</dbReference>
<dbReference type="EMBL" id="JAEACU010000009">
    <property type="protein sequence ID" value="KAH7518812.1"/>
    <property type="molecule type" value="Genomic_DNA"/>
</dbReference>
<organism evidence="2 3">
    <name type="scientific">Ziziphus jujuba var. spinosa</name>
    <dbReference type="NCBI Taxonomy" id="714518"/>
    <lineage>
        <taxon>Eukaryota</taxon>
        <taxon>Viridiplantae</taxon>
        <taxon>Streptophyta</taxon>
        <taxon>Embryophyta</taxon>
        <taxon>Tracheophyta</taxon>
        <taxon>Spermatophyta</taxon>
        <taxon>Magnoliopsida</taxon>
        <taxon>eudicotyledons</taxon>
        <taxon>Gunneridae</taxon>
        <taxon>Pentapetalae</taxon>
        <taxon>rosids</taxon>
        <taxon>fabids</taxon>
        <taxon>Rosales</taxon>
        <taxon>Rhamnaceae</taxon>
        <taxon>Paliureae</taxon>
        <taxon>Ziziphus</taxon>
    </lineage>
</organism>
<protein>
    <recommendedName>
        <fullName evidence="1">Amidase domain-containing protein</fullName>
    </recommendedName>
</protein>
<dbReference type="PANTHER" id="PTHR11895:SF156">
    <property type="entry name" value="FATTY ACID AMIDE HYDROLASE"/>
    <property type="match status" value="1"/>
</dbReference>
<dbReference type="PANTHER" id="PTHR11895">
    <property type="entry name" value="TRANSAMIDASE"/>
    <property type="match status" value="1"/>
</dbReference>
<feature type="domain" description="Amidase" evidence="1">
    <location>
        <begin position="8"/>
        <end position="136"/>
    </location>
</feature>
<name>A0A978UVB2_ZIZJJ</name>
<dbReference type="InterPro" id="IPR000120">
    <property type="entry name" value="Amidase"/>
</dbReference>
<evidence type="ECO:0000313" key="3">
    <source>
        <dbReference type="Proteomes" id="UP000813462"/>
    </source>
</evidence>
<evidence type="ECO:0000259" key="1">
    <source>
        <dbReference type="Pfam" id="PF01425"/>
    </source>
</evidence>
<dbReference type="Gene3D" id="3.90.1300.10">
    <property type="entry name" value="Amidase signature (AS) domain"/>
    <property type="match status" value="1"/>
</dbReference>
<dbReference type="InterPro" id="IPR036928">
    <property type="entry name" value="AS_sf"/>
</dbReference>
<evidence type="ECO:0000313" key="2">
    <source>
        <dbReference type="EMBL" id="KAH7518812.1"/>
    </source>
</evidence>
<dbReference type="Proteomes" id="UP000813462">
    <property type="component" value="Unassembled WGS sequence"/>
</dbReference>
<dbReference type="GO" id="GO:0016020">
    <property type="term" value="C:membrane"/>
    <property type="evidence" value="ECO:0007669"/>
    <property type="project" value="TreeGrafter"/>
</dbReference>
<dbReference type="GO" id="GO:0047412">
    <property type="term" value="F:N-(long-chain-acyl)ethanolamine deacylase activity"/>
    <property type="evidence" value="ECO:0007669"/>
    <property type="project" value="TreeGrafter"/>
</dbReference>
<dbReference type="GO" id="GO:0070291">
    <property type="term" value="P:N-acylethanolamine metabolic process"/>
    <property type="evidence" value="ECO:0007669"/>
    <property type="project" value="TreeGrafter"/>
</dbReference>
<dbReference type="AlphaFoldDB" id="A0A978UVB2"/>
<comment type="caution">
    <text evidence="2">The sequence shown here is derived from an EMBL/GenBank/DDBJ whole genome shotgun (WGS) entry which is preliminary data.</text>
</comment>
<proteinExistence type="predicted"/>
<reference evidence="2" key="1">
    <citation type="journal article" date="2021" name="Front. Plant Sci.">
        <title>Chromosome-Scale Genome Assembly for Chinese Sour Jujube and Insights Into Its Genome Evolution and Domestication Signature.</title>
        <authorList>
            <person name="Shen L.-Y."/>
            <person name="Luo H."/>
            <person name="Wang X.-L."/>
            <person name="Wang X.-M."/>
            <person name="Qiu X.-J."/>
            <person name="Liu H."/>
            <person name="Zhou S.-S."/>
            <person name="Jia K.-H."/>
            <person name="Nie S."/>
            <person name="Bao Y.-T."/>
            <person name="Zhang R.-G."/>
            <person name="Yun Q.-Z."/>
            <person name="Chai Y.-H."/>
            <person name="Lu J.-Y."/>
            <person name="Li Y."/>
            <person name="Zhao S.-W."/>
            <person name="Mao J.-F."/>
            <person name="Jia S.-G."/>
            <person name="Mao Y.-M."/>
        </authorList>
    </citation>
    <scope>NUCLEOTIDE SEQUENCE</scope>
    <source>
        <strain evidence="2">AT0</strain>
        <tissue evidence="2">Leaf</tissue>
    </source>
</reference>